<dbReference type="EMBL" id="FLLR01000087">
    <property type="protein sequence ID" value="SBO14856.1"/>
    <property type="molecule type" value="Genomic_DNA"/>
</dbReference>
<name>A0AA45UU56_ANAPH</name>
<evidence type="ECO:0000313" key="1">
    <source>
        <dbReference type="EMBL" id="SBO14856.1"/>
    </source>
</evidence>
<evidence type="ECO:0000313" key="2">
    <source>
        <dbReference type="Proteomes" id="UP000078419"/>
    </source>
</evidence>
<accession>A0AA45UU56</accession>
<reference evidence="2" key="1">
    <citation type="submission" date="2016-03" db="EMBL/GenBank/DDBJ databases">
        <authorList>
            <person name="Loux Valentin"/>
        </authorList>
    </citation>
    <scope>NUCLEOTIDE SEQUENCE [LARGE SCALE GENOMIC DNA]</scope>
    <source>
        <strain evidence="2">C1</strain>
    </source>
</reference>
<organism evidence="1 2">
    <name type="scientific">Anaplasma phagocytophilum</name>
    <name type="common">Ehrlichia phagocytophila</name>
    <dbReference type="NCBI Taxonomy" id="948"/>
    <lineage>
        <taxon>Bacteria</taxon>
        <taxon>Pseudomonadati</taxon>
        <taxon>Pseudomonadota</taxon>
        <taxon>Alphaproteobacteria</taxon>
        <taxon>Rickettsiales</taxon>
        <taxon>Anaplasmataceae</taxon>
        <taxon>Anaplasma</taxon>
        <taxon>phagocytophilum group</taxon>
    </lineage>
</organism>
<dbReference type="Proteomes" id="UP000078419">
    <property type="component" value="Unassembled WGS sequence"/>
</dbReference>
<gene>
    <name evidence="1" type="ORF">ANAPC1_01228</name>
</gene>
<sequence length="65" mass="6930">MPSYIETFFSVSNAFSRGLSLEDIHCSTALAFSRETFAVAASCFTAFENKGASATYSQNSSVDAS</sequence>
<proteinExistence type="predicted"/>
<comment type="caution">
    <text evidence="1">The sequence shown here is derived from an EMBL/GenBank/DDBJ whole genome shotgun (WGS) entry which is preliminary data.</text>
</comment>
<dbReference type="AlphaFoldDB" id="A0AA45UU56"/>
<protein>
    <submittedName>
        <fullName evidence="1">Uncharacterized protein</fullName>
    </submittedName>
</protein>